<gene>
    <name evidence="2" type="ORF">ODALV1_LOCUS21284</name>
</gene>
<reference evidence="2 3" key="1">
    <citation type="submission" date="2024-08" db="EMBL/GenBank/DDBJ databases">
        <authorList>
            <person name="Cucini C."/>
            <person name="Frati F."/>
        </authorList>
    </citation>
    <scope>NUCLEOTIDE SEQUENCE [LARGE SCALE GENOMIC DNA]</scope>
</reference>
<dbReference type="EMBL" id="CAXLJM020000071">
    <property type="protein sequence ID" value="CAL8126138.1"/>
    <property type="molecule type" value="Genomic_DNA"/>
</dbReference>
<proteinExistence type="predicted"/>
<feature type="transmembrane region" description="Helical" evidence="1">
    <location>
        <begin position="528"/>
        <end position="552"/>
    </location>
</feature>
<accession>A0ABP1RCS9</accession>
<evidence type="ECO:0000313" key="2">
    <source>
        <dbReference type="EMBL" id="CAL8126138.1"/>
    </source>
</evidence>
<comment type="caution">
    <text evidence="2">The sequence shown here is derived from an EMBL/GenBank/DDBJ whole genome shotgun (WGS) entry which is preliminary data.</text>
</comment>
<keyword evidence="1" id="KW-0812">Transmembrane</keyword>
<keyword evidence="1" id="KW-0472">Membrane</keyword>
<feature type="transmembrane region" description="Helical" evidence="1">
    <location>
        <begin position="261"/>
        <end position="282"/>
    </location>
</feature>
<dbReference type="Proteomes" id="UP001642540">
    <property type="component" value="Unassembled WGS sequence"/>
</dbReference>
<evidence type="ECO:0000313" key="3">
    <source>
        <dbReference type="Proteomes" id="UP001642540"/>
    </source>
</evidence>
<protein>
    <submittedName>
        <fullName evidence="2">Uncharacterized protein</fullName>
    </submittedName>
</protein>
<sequence length="570" mass="65261">MHTPASNQFTSLTFNRKFQFNPFLQKLFRITFPVQEQIEVSENFMDAILVGESTCKEITYLCMYCNTSVNIYTQTQYPFTDIKSTCGSGDVQNILLNLYFNATGNGKKLTYFRYLDYENLQTQIDTANVQILRDIQNAKSIFEILNKRPKPSIDHVITSILFDGLNTIENLTRIVYGDKRALAIGNDVNLNLSFGNLKMSSKSFNFITCDSKKSFDLLLLFRSFQAIVWLLLVAIIVTTPLIMMVGIIITRGSNKPTIRDTISPSSVVFCIIALLLSSIVYTKELHRNCKHRRYFVTWLLTSVVISTAYKGDNFAKTTAPTKISKAENFHQIAGFRLFSKLYCETNLLSYSLYYYMCTDFGSRISTALHNSIGVETFYELLEAADNRSNSNSSSDFNFLKKMNFSLKQDYENAQLMFRIHPAPPNINTSVALSLIGKCDKTAYVGRQPEIRRLLNDFHAENNTFIYSGKARFLEIPSVWHAQESGGYFMKDRMSYLGESGIYDIWKSWIERGWERRGSGSIQIRKISFASNIIVIFFVIIWANMIACIAFLMELLIFRKFNSNTVTATIK</sequence>
<feature type="transmembrane region" description="Helical" evidence="1">
    <location>
        <begin position="227"/>
        <end position="249"/>
    </location>
</feature>
<organism evidence="2 3">
    <name type="scientific">Orchesella dallaii</name>
    <dbReference type="NCBI Taxonomy" id="48710"/>
    <lineage>
        <taxon>Eukaryota</taxon>
        <taxon>Metazoa</taxon>
        <taxon>Ecdysozoa</taxon>
        <taxon>Arthropoda</taxon>
        <taxon>Hexapoda</taxon>
        <taxon>Collembola</taxon>
        <taxon>Entomobryomorpha</taxon>
        <taxon>Entomobryoidea</taxon>
        <taxon>Orchesellidae</taxon>
        <taxon>Orchesellinae</taxon>
        <taxon>Orchesella</taxon>
    </lineage>
</organism>
<keyword evidence="3" id="KW-1185">Reference proteome</keyword>
<evidence type="ECO:0000256" key="1">
    <source>
        <dbReference type="SAM" id="Phobius"/>
    </source>
</evidence>
<name>A0ABP1RCS9_9HEXA</name>
<keyword evidence="1" id="KW-1133">Transmembrane helix</keyword>